<evidence type="ECO:0000313" key="4">
    <source>
        <dbReference type="EMBL" id="CDR31472.1"/>
    </source>
</evidence>
<dbReference type="OrthoDB" id="3372479at2"/>
<dbReference type="InterPro" id="IPR011109">
    <property type="entry name" value="DNA_bind_recombinase_dom"/>
</dbReference>
<proteinExistence type="predicted"/>
<dbReference type="Proteomes" id="UP000032434">
    <property type="component" value="Chromosome 1"/>
</dbReference>
<evidence type="ECO:0000259" key="3">
    <source>
        <dbReference type="PROSITE" id="PS51737"/>
    </source>
</evidence>
<protein>
    <submittedName>
        <fullName evidence="4">Recombinase</fullName>
    </submittedName>
</protein>
<dbReference type="Gene3D" id="3.90.1750.20">
    <property type="entry name" value="Putative Large Serine Recombinase, Chain B, Domain 2"/>
    <property type="match status" value="1"/>
</dbReference>
<dbReference type="InterPro" id="IPR038109">
    <property type="entry name" value="DNA_bind_recomb_sf"/>
</dbReference>
<dbReference type="PATRIC" id="fig|35623.3.peg.1399"/>
<dbReference type="PANTHER" id="PTHR30461">
    <property type="entry name" value="DNA-INVERTASE FROM LAMBDOID PROPHAGE"/>
    <property type="match status" value="1"/>
</dbReference>
<sequence>MKDPNNKHKLIVNPETGPIVKKIFELAKSGLTTFKISMILKNESVLKPRAQIIKDHGKYIMDNFVKYPYDWSNRTIYSMLTNMEYLGHLVSNKNRSKSFKDRTLINVDKTDWIIVKNTHEALIDEETFNIIQPMIAVKRKAVKETKVNQIFIGLLRCPKCQKTYHFPEPNQETVLAHLHVLHIENLVKSIARCIT</sequence>
<accession>A0A061AKA9</accession>
<dbReference type="EMBL" id="LK028559">
    <property type="protein sequence ID" value="CDR31472.1"/>
    <property type="molecule type" value="Genomic_DNA"/>
</dbReference>
<dbReference type="GO" id="GO:0000150">
    <property type="term" value="F:DNA strand exchange activity"/>
    <property type="evidence" value="ECO:0007669"/>
    <property type="project" value="InterPro"/>
</dbReference>
<dbReference type="HOGENOM" id="CLU_1393660_0_0_14"/>
<dbReference type="Pfam" id="PF07508">
    <property type="entry name" value="Recombinase"/>
    <property type="match status" value="1"/>
</dbReference>
<reference evidence="5" key="1">
    <citation type="submission" date="2014-05" db="EMBL/GenBank/DDBJ databases">
        <authorList>
            <person name="Kube M."/>
        </authorList>
    </citation>
    <scope>NUCLEOTIDE SEQUENCE [LARGE SCALE GENOMIC DNA]</scope>
</reference>
<dbReference type="PROSITE" id="PS51737">
    <property type="entry name" value="RECOMBINASE_DNA_BIND"/>
    <property type="match status" value="1"/>
</dbReference>
<dbReference type="STRING" id="35623.Aocu_13990"/>
<dbReference type="KEGG" id="aoc:Aocu_13990"/>
<gene>
    <name evidence="4" type="ORF">Aocu_13990</name>
</gene>
<dbReference type="GO" id="GO:0003677">
    <property type="term" value="F:DNA binding"/>
    <property type="evidence" value="ECO:0007669"/>
    <property type="project" value="UniProtKB-KW"/>
</dbReference>
<dbReference type="InParanoid" id="A0A061AKA9"/>
<dbReference type="InterPro" id="IPR050639">
    <property type="entry name" value="SSR_resolvase"/>
</dbReference>
<keyword evidence="1" id="KW-0238">DNA-binding</keyword>
<organism evidence="4 5">
    <name type="scientific">Acholeplasma oculi</name>
    <dbReference type="NCBI Taxonomy" id="35623"/>
    <lineage>
        <taxon>Bacteria</taxon>
        <taxon>Bacillati</taxon>
        <taxon>Mycoplasmatota</taxon>
        <taxon>Mollicutes</taxon>
        <taxon>Acholeplasmatales</taxon>
        <taxon>Acholeplasmataceae</taxon>
        <taxon>Acholeplasma</taxon>
    </lineage>
</organism>
<feature type="domain" description="Recombinase" evidence="3">
    <location>
        <begin position="1"/>
        <end position="141"/>
    </location>
</feature>
<evidence type="ECO:0000256" key="2">
    <source>
        <dbReference type="ARBA" id="ARBA00023172"/>
    </source>
</evidence>
<evidence type="ECO:0000256" key="1">
    <source>
        <dbReference type="ARBA" id="ARBA00023125"/>
    </source>
</evidence>
<evidence type="ECO:0000313" key="5">
    <source>
        <dbReference type="Proteomes" id="UP000032434"/>
    </source>
</evidence>
<name>A0A061AKA9_9MOLU</name>
<keyword evidence="5" id="KW-1185">Reference proteome</keyword>
<dbReference type="PANTHER" id="PTHR30461:SF2">
    <property type="entry name" value="SERINE RECOMBINASE PINE-RELATED"/>
    <property type="match status" value="1"/>
</dbReference>
<keyword evidence="2" id="KW-0233">DNA recombination</keyword>
<dbReference type="AlphaFoldDB" id="A0A061AKA9"/>